<sequence>MVTRIMNLTFTLLVLIILSSISFIPIFYSSSSWYVKVQTCQVKIIVSPYNSTDIISCLCRGKYIYAEIYELTCCQIANAIINAVKKGGEAFVVLSSNVYGGIPSYEEQLVSELNSSGVHVKFLSGFQYVHSKVFVINNCTVILGSINPTYYGIHKDHGVDLDIHNSSIAQAFACIILDDYYGKPVNVDYPGIVVSPINSECELSDILSQPGHLYIAMEELYPSSVFYPVIEQHERTVITSTYSEDNCAVSQLGAVEIPDMTAKIIVVGNYVYVGSVNLDYTSIHCNRELGIIICNPTIAHSLESLICYWAQGKSAEGNSVYQLSNPSFLLLIIIVLVALAILLKKKI</sequence>
<name>A0A650CWE4_ACIAM</name>
<reference evidence="4 5" key="2">
    <citation type="submission" date="2019-10" db="EMBL/GenBank/DDBJ databases">
        <title>Genome Sequences from Six Type Strain Members of the Archaeal Family Sulfolobaceae: Acidianus ambivalens, Acidianus infernus, Metallosphaera prunae, Stygiolobus azoricus, Sulfolobus metallicus, and Sulfurisphaera ohwakuensis.</title>
        <authorList>
            <person name="Counts J.A."/>
            <person name="Kelly R.M."/>
        </authorList>
    </citation>
    <scope>NUCLEOTIDE SEQUENCE [LARGE SCALE GENOMIC DNA]</scope>
    <source>
        <strain evidence="4 5">LEI 10</strain>
    </source>
</reference>
<keyword evidence="5" id="KW-1185">Reference proteome</keyword>
<evidence type="ECO:0000256" key="1">
    <source>
        <dbReference type="SAM" id="Phobius"/>
    </source>
</evidence>
<keyword evidence="1" id="KW-1133">Transmembrane helix</keyword>
<accession>A0A650CWE4</accession>
<evidence type="ECO:0000313" key="3">
    <source>
        <dbReference type="EMBL" id="MQL54381.1"/>
    </source>
</evidence>
<evidence type="ECO:0000259" key="2">
    <source>
        <dbReference type="Pfam" id="PF13091"/>
    </source>
</evidence>
<evidence type="ECO:0000313" key="5">
    <source>
        <dbReference type="Proteomes" id="UP000426328"/>
    </source>
</evidence>
<dbReference type="Gene3D" id="3.30.870.10">
    <property type="entry name" value="Endonuclease Chain A"/>
    <property type="match status" value="2"/>
</dbReference>
<dbReference type="Proteomes" id="UP000474054">
    <property type="component" value="Unassembled WGS sequence"/>
</dbReference>
<dbReference type="AlphaFoldDB" id="A0A650CWE4"/>
<dbReference type="Proteomes" id="UP000426328">
    <property type="component" value="Chromosome"/>
</dbReference>
<keyword evidence="1" id="KW-0472">Membrane</keyword>
<reference evidence="3 6" key="1">
    <citation type="submission" date="2019-10" db="EMBL/GenBank/DDBJ databases">
        <title>Comparative genomics of sulfur disproportionating microorganisms.</title>
        <authorList>
            <person name="Ward L.M."/>
            <person name="Bertran E."/>
            <person name="Johnston D."/>
        </authorList>
    </citation>
    <scope>NUCLEOTIDE SEQUENCE [LARGE SCALE GENOMIC DNA]</scope>
    <source>
        <strain evidence="3 6">DSM 3772</strain>
    </source>
</reference>
<feature type="transmembrane region" description="Helical" evidence="1">
    <location>
        <begin position="323"/>
        <end position="343"/>
    </location>
</feature>
<evidence type="ECO:0000313" key="4">
    <source>
        <dbReference type="EMBL" id="QGR22204.1"/>
    </source>
</evidence>
<dbReference type="KEGG" id="aamb:D1866_09590"/>
<feature type="domain" description="Phospholipase D-like" evidence="2">
    <location>
        <begin position="243"/>
        <end position="304"/>
    </location>
</feature>
<dbReference type="InterPro" id="IPR025202">
    <property type="entry name" value="PLD-like_dom"/>
</dbReference>
<protein>
    <submittedName>
        <fullName evidence="4">Phospholipase</fullName>
    </submittedName>
</protein>
<proteinExistence type="predicted"/>
<dbReference type="EMBL" id="CP045482">
    <property type="protein sequence ID" value="QGR22204.1"/>
    <property type="molecule type" value="Genomic_DNA"/>
</dbReference>
<dbReference type="Pfam" id="PF13091">
    <property type="entry name" value="PLDc_2"/>
    <property type="match status" value="2"/>
</dbReference>
<evidence type="ECO:0000313" key="6">
    <source>
        <dbReference type="Proteomes" id="UP000474054"/>
    </source>
</evidence>
<dbReference type="SUPFAM" id="SSF56024">
    <property type="entry name" value="Phospholipase D/nuclease"/>
    <property type="match status" value="2"/>
</dbReference>
<feature type="domain" description="Phospholipase D-like" evidence="2">
    <location>
        <begin position="62"/>
        <end position="174"/>
    </location>
</feature>
<organism evidence="4 5">
    <name type="scientific">Acidianus ambivalens</name>
    <name type="common">Desulfurolobus ambivalens</name>
    <dbReference type="NCBI Taxonomy" id="2283"/>
    <lineage>
        <taxon>Archaea</taxon>
        <taxon>Thermoproteota</taxon>
        <taxon>Thermoprotei</taxon>
        <taxon>Sulfolobales</taxon>
        <taxon>Sulfolobaceae</taxon>
        <taxon>Acidianus</taxon>
    </lineage>
</organism>
<keyword evidence="1" id="KW-0812">Transmembrane</keyword>
<dbReference type="EMBL" id="WHYS01000001">
    <property type="protein sequence ID" value="MQL54381.1"/>
    <property type="molecule type" value="Genomic_DNA"/>
</dbReference>
<gene>
    <name evidence="4" type="ORF">D1866_09590</name>
    <name evidence="3" type="ORF">GFB69_01030</name>
</gene>